<dbReference type="Pfam" id="PF26113">
    <property type="entry name" value="GH16_XgeA"/>
    <property type="match status" value="1"/>
</dbReference>
<sequence>SLIVTLDIVKMRHSSVLIPLASALLGPALAWTPPGYGGFNTVWYDDFDGPSGASPNGNDWNIITGNLGVNNELETCVLLLTLPHLSNYTSSSRNLQLSGGDTLQLVPWRDSGAANGWTSGRIESKYVFTPRAGGVTRVEAQLRFGGNDPNAKQGLWPAFWLLGQALRLGTGWPAAGELDIMETVNGQLIGHGTIHCDTYPGGICNEPTGIGAAVGIPDQAWHVWRLEWDLRNGDWNAQTLQWSVDGNVFQTVSGARIGNQAVWNSLAHAPMYFLLNMAVGGDWPGYPNAGTQDGYGSMMEVAYVAHYQT</sequence>
<feature type="domain" description="GH16" evidence="1">
    <location>
        <begin position="27"/>
        <end position="309"/>
    </location>
</feature>
<evidence type="ECO:0000313" key="2">
    <source>
        <dbReference type="EMBL" id="KAK8036462.1"/>
    </source>
</evidence>
<dbReference type="PANTHER" id="PTHR10963:SF60">
    <property type="entry name" value="GRAM-NEGATIVE BACTERIA-BINDING PROTEIN 1-RELATED"/>
    <property type="match status" value="1"/>
</dbReference>
<accession>A0ABR1SQA3</accession>
<organism evidence="2 3">
    <name type="scientific">Apiospora marii</name>
    <dbReference type="NCBI Taxonomy" id="335849"/>
    <lineage>
        <taxon>Eukaryota</taxon>
        <taxon>Fungi</taxon>
        <taxon>Dikarya</taxon>
        <taxon>Ascomycota</taxon>
        <taxon>Pezizomycotina</taxon>
        <taxon>Sordariomycetes</taxon>
        <taxon>Xylariomycetidae</taxon>
        <taxon>Amphisphaeriales</taxon>
        <taxon>Apiosporaceae</taxon>
        <taxon>Apiospora</taxon>
    </lineage>
</organism>
<dbReference type="PROSITE" id="PS51762">
    <property type="entry name" value="GH16_2"/>
    <property type="match status" value="1"/>
</dbReference>
<dbReference type="SUPFAM" id="SSF49899">
    <property type="entry name" value="Concanavalin A-like lectins/glucanases"/>
    <property type="match status" value="1"/>
</dbReference>
<dbReference type="InterPro" id="IPR000757">
    <property type="entry name" value="Beta-glucanase-like"/>
</dbReference>
<gene>
    <name evidence="2" type="ORF">PG991_001599</name>
</gene>
<evidence type="ECO:0000259" key="1">
    <source>
        <dbReference type="PROSITE" id="PS51762"/>
    </source>
</evidence>
<protein>
    <recommendedName>
        <fullName evidence="1">GH16 domain-containing protein</fullName>
    </recommendedName>
</protein>
<dbReference type="EMBL" id="JAQQWI010000004">
    <property type="protein sequence ID" value="KAK8036462.1"/>
    <property type="molecule type" value="Genomic_DNA"/>
</dbReference>
<dbReference type="CDD" id="cd02182">
    <property type="entry name" value="GH16_Strep_laminarinase_like"/>
    <property type="match status" value="1"/>
</dbReference>
<reference evidence="2 3" key="1">
    <citation type="submission" date="2023-01" db="EMBL/GenBank/DDBJ databases">
        <title>Analysis of 21 Apiospora genomes using comparative genomics revels a genus with tremendous synthesis potential of carbohydrate active enzymes and secondary metabolites.</title>
        <authorList>
            <person name="Sorensen T."/>
        </authorList>
    </citation>
    <scope>NUCLEOTIDE SEQUENCE [LARGE SCALE GENOMIC DNA]</scope>
    <source>
        <strain evidence="2 3">CBS 20057</strain>
    </source>
</reference>
<comment type="caution">
    <text evidence="2">The sequence shown here is derived from an EMBL/GenBank/DDBJ whole genome shotgun (WGS) entry which is preliminary data.</text>
</comment>
<dbReference type="InterPro" id="IPR013320">
    <property type="entry name" value="ConA-like_dom_sf"/>
</dbReference>
<dbReference type="Proteomes" id="UP001396898">
    <property type="component" value="Unassembled WGS sequence"/>
</dbReference>
<name>A0ABR1SQA3_9PEZI</name>
<evidence type="ECO:0000313" key="3">
    <source>
        <dbReference type="Proteomes" id="UP001396898"/>
    </source>
</evidence>
<dbReference type="InterPro" id="IPR050546">
    <property type="entry name" value="Glycosyl_Hydrlase_16"/>
</dbReference>
<keyword evidence="3" id="KW-1185">Reference proteome</keyword>
<feature type="non-terminal residue" evidence="2">
    <location>
        <position position="1"/>
    </location>
</feature>
<dbReference type="PANTHER" id="PTHR10963">
    <property type="entry name" value="GLYCOSYL HYDROLASE-RELATED"/>
    <property type="match status" value="1"/>
</dbReference>
<dbReference type="Gene3D" id="2.60.120.200">
    <property type="match status" value="1"/>
</dbReference>
<proteinExistence type="predicted"/>